<dbReference type="PANTHER" id="PTHR22760:SF1">
    <property type="entry name" value="DOL-P-MAN:MAN(7)GLCNAC(2)-PP-DOL ALPHA-1,6-MANNOSYLTRANSFERASE"/>
    <property type="match status" value="1"/>
</dbReference>
<dbReference type="PANTHER" id="PTHR22760">
    <property type="entry name" value="GLYCOSYLTRANSFERASE"/>
    <property type="match status" value="1"/>
</dbReference>
<keyword evidence="6 12" id="KW-0812">Transmembrane</keyword>
<dbReference type="Proteomes" id="UP001320420">
    <property type="component" value="Unassembled WGS sequence"/>
</dbReference>
<dbReference type="GO" id="GO:0006487">
    <property type="term" value="P:protein N-linked glycosylation"/>
    <property type="evidence" value="ECO:0007669"/>
    <property type="project" value="TreeGrafter"/>
</dbReference>
<keyword evidence="7 12" id="KW-0256">Endoplasmic reticulum</keyword>
<comment type="pathway">
    <text evidence="2">Protein modification; protein glycosylation.</text>
</comment>
<feature type="transmembrane region" description="Helical" evidence="12">
    <location>
        <begin position="179"/>
        <end position="208"/>
    </location>
</feature>
<keyword evidence="5" id="KW-0808">Transferase</keyword>
<feature type="transmembrane region" description="Helical" evidence="12">
    <location>
        <begin position="228"/>
        <end position="247"/>
    </location>
</feature>
<evidence type="ECO:0000256" key="1">
    <source>
        <dbReference type="ARBA" id="ARBA00004477"/>
    </source>
</evidence>
<organism evidence="14 15">
    <name type="scientific">Diatrype stigma</name>
    <dbReference type="NCBI Taxonomy" id="117547"/>
    <lineage>
        <taxon>Eukaryota</taxon>
        <taxon>Fungi</taxon>
        <taxon>Dikarya</taxon>
        <taxon>Ascomycota</taxon>
        <taxon>Pezizomycotina</taxon>
        <taxon>Sordariomycetes</taxon>
        <taxon>Xylariomycetidae</taxon>
        <taxon>Xylariales</taxon>
        <taxon>Diatrypaceae</taxon>
        <taxon>Diatrype</taxon>
    </lineage>
</organism>
<dbReference type="EC" id="2.4.1.-" evidence="12"/>
<dbReference type="AlphaFoldDB" id="A0AAN9UEX1"/>
<evidence type="ECO:0000256" key="12">
    <source>
        <dbReference type="RuleBase" id="RU363075"/>
    </source>
</evidence>
<protein>
    <recommendedName>
        <fullName evidence="12">Mannosyltransferase</fullName>
        <ecNumber evidence="12">2.4.1.-</ecNumber>
    </recommendedName>
</protein>
<evidence type="ECO:0000256" key="8">
    <source>
        <dbReference type="ARBA" id="ARBA00022989"/>
    </source>
</evidence>
<feature type="transmembrane region" description="Helical" evidence="12">
    <location>
        <begin position="95"/>
        <end position="112"/>
    </location>
</feature>
<proteinExistence type="inferred from homology"/>
<accession>A0AAN9UEX1</accession>
<comment type="similarity">
    <text evidence="3 12">Belongs to the glycosyltransferase 22 family.</text>
</comment>
<evidence type="ECO:0000256" key="7">
    <source>
        <dbReference type="ARBA" id="ARBA00022824"/>
    </source>
</evidence>
<evidence type="ECO:0000256" key="6">
    <source>
        <dbReference type="ARBA" id="ARBA00022692"/>
    </source>
</evidence>
<comment type="caution">
    <text evidence="14">The sequence shown here is derived from an EMBL/GenBank/DDBJ whole genome shotgun (WGS) entry which is preliminary data.</text>
</comment>
<feature type="region of interest" description="Disordered" evidence="13">
    <location>
        <begin position="552"/>
        <end position="574"/>
    </location>
</feature>
<evidence type="ECO:0000256" key="3">
    <source>
        <dbReference type="ARBA" id="ARBA00007063"/>
    </source>
</evidence>
<comment type="subcellular location">
    <subcellularLocation>
        <location evidence="1 12">Endoplasmic reticulum membrane</location>
        <topology evidence="1 12">Multi-pass membrane protein</topology>
    </subcellularLocation>
</comment>
<dbReference type="EMBL" id="JAKJXP020000149">
    <property type="protein sequence ID" value="KAK7742173.1"/>
    <property type="molecule type" value="Genomic_DNA"/>
</dbReference>
<evidence type="ECO:0000256" key="5">
    <source>
        <dbReference type="ARBA" id="ARBA00022679"/>
    </source>
</evidence>
<keyword evidence="4 12" id="KW-0328">Glycosyltransferase</keyword>
<sequence length="626" mass="67444">MAALDLLLSLSIPALIIAHLLIAPYTKVEESFNIQATHDILVYGTPTSNIKERLALYDHFEFPGAVPRTFVGPVLLAGISQPLIALIGSFQHAQLVVRAVLGLANAAALLVFKANVERAFGRSVARWYALLQASQFHVMFYASRTLPNMFAFGFTTLAFSQLLPLPLPDSRKQTRRFRLAIALLTFATAVFRSELAILLVAVTLYHGLLSSAAHRPLVSFGRIVLKPFLSAFAFALLVSVPLDSYFWQRWPPVFWPELWGFYYNAVLGSSSAWGVSPWHWYFTSALPRILTNPLAFPVLLPLALFLGGGTNPATRGARRVAAPALLFVAIYSLQPHKEARFVFYAAPPLTAAAALGADFVWARRARSAAHRLAALAVAASVPLSLAAAAAMLAASSLNYPGGEALNALLRGDRGLVVAPDLLGGGGGGTVVVHTGVLSCMTGVTLFGQHPTVDSLLAMPASPSSSRKVVQQHAGTDAEMRAEREKEGGSTATTRATMFTFDKTEDPVALRNPAFWERFDYVLAEDPAAVLGGRSWEVVGVVEGFAGIEMAKPGLEEESGGKGGGDLESGSGGGRDYRIVGRGELVRQIKDRVRSLTGGWWIGPRMVPKVYILRRMREGEGRKAVAE</sequence>
<reference evidence="14 15" key="1">
    <citation type="submission" date="2024-02" db="EMBL/GenBank/DDBJ databases">
        <title>De novo assembly and annotation of 12 fungi associated with fruit tree decline syndrome in Ontario, Canada.</title>
        <authorList>
            <person name="Sulman M."/>
            <person name="Ellouze W."/>
            <person name="Ilyukhin E."/>
        </authorList>
    </citation>
    <scope>NUCLEOTIDE SEQUENCE [LARGE SCALE GENOMIC DNA]</scope>
    <source>
        <strain evidence="14 15">M11/M66-122</strain>
    </source>
</reference>
<feature type="transmembrane region" description="Helical" evidence="12">
    <location>
        <begin position="6"/>
        <end position="25"/>
    </location>
</feature>
<evidence type="ECO:0000313" key="15">
    <source>
        <dbReference type="Proteomes" id="UP001320420"/>
    </source>
</evidence>
<feature type="transmembrane region" description="Helical" evidence="12">
    <location>
        <begin position="294"/>
        <end position="313"/>
    </location>
</feature>
<evidence type="ECO:0000256" key="2">
    <source>
        <dbReference type="ARBA" id="ARBA00004922"/>
    </source>
</evidence>
<feature type="transmembrane region" description="Helical" evidence="12">
    <location>
        <begin position="70"/>
        <end position="89"/>
    </location>
</feature>
<keyword evidence="9 12" id="KW-0472">Membrane</keyword>
<keyword evidence="8 12" id="KW-1133">Transmembrane helix</keyword>
<evidence type="ECO:0000256" key="10">
    <source>
        <dbReference type="ARBA" id="ARBA00044721"/>
    </source>
</evidence>
<name>A0AAN9UEX1_9PEZI</name>
<evidence type="ECO:0000256" key="11">
    <source>
        <dbReference type="ARBA" id="ARBA00048899"/>
    </source>
</evidence>
<feature type="transmembrane region" description="Helical" evidence="12">
    <location>
        <begin position="373"/>
        <end position="394"/>
    </location>
</feature>
<evidence type="ECO:0000256" key="13">
    <source>
        <dbReference type="SAM" id="MobiDB-lite"/>
    </source>
</evidence>
<feature type="transmembrane region" description="Helical" evidence="12">
    <location>
        <begin position="149"/>
        <end position="167"/>
    </location>
</feature>
<comment type="function">
    <text evidence="10">Mannosyltransferase that operates in the biosynthetic pathway of dolichol-linked oligosaccharides, the glycan precursors employed in protein asparagine (N)-glycosylation. The assembly of dolichol-linked oligosaccharides begins on the cytosolic side of the endoplasmic reticulum membrane and finishes in its lumen. The sequential addition of sugars to dolichol pyrophosphate produces dolichol-linked oligosaccharides containing fourteen sugars, including two GlcNAcs, nine mannoses and three glucoses. Once assembled, the oligosaccharide is transferred from the lipid to nascent proteins by oligosaccharyltransferases. In the lumen of the endoplasmic reticulum, adds the eighth mannose residue in an alpha-1,6 linkage onto Man(7)GlcNAc(2)-PP-dolichol to produce Man(8)GlcNAc(2)-PP-dolichol.</text>
</comment>
<comment type="catalytic activity">
    <reaction evidence="11">
        <text>an alpha-D-Man-(1-&gt;2)-alpha-D-Man-(1-&gt;2)-alpha-D-Man-(1-&gt;3)-[alpha-D-Man-(1-&gt;2)-alpha-D-Man-(1-&gt;3)-alpha-D-Man-(1-&gt;6)]-beta-D-Man-(1-&gt;4)-beta-D-GlcNAc-(1-&gt;4)-alpha-D-GlcNAc-diphospho-di-trans,poly-cis-dolichol + a di-trans,poly-cis-dolichyl beta-D-mannosyl phosphate = an alpha-D-Man-(1-&gt;2)-alpha-D-Man-(1-&gt;2)-alpha-D-Man-(1-&gt;3)-[alpha-D-Man-(1-&gt;2)-alpha-D-Man-(1-&gt;3)-[alpha-D-Man-(1-&gt;6)]-alpha-D-Man-(1-&gt;6)]-beta-D-Man-(1-&gt;4)-beta-D-GlcNAc-(1-&gt;4)-alpha-D-GlcNAc-diphospho-di-trans,poly-cis-dolichol + a di-trans,poly-cis-dolichyl phosphate + H(+)</text>
        <dbReference type="Rhea" id="RHEA:29535"/>
        <dbReference type="Rhea" id="RHEA-COMP:19498"/>
        <dbReference type="Rhea" id="RHEA-COMP:19501"/>
        <dbReference type="Rhea" id="RHEA-COMP:19518"/>
        <dbReference type="Rhea" id="RHEA-COMP:19519"/>
        <dbReference type="ChEBI" id="CHEBI:15378"/>
        <dbReference type="ChEBI" id="CHEBI:57683"/>
        <dbReference type="ChEBI" id="CHEBI:58211"/>
        <dbReference type="ChEBI" id="CHEBI:132517"/>
        <dbReference type="ChEBI" id="CHEBI:132519"/>
        <dbReference type="EC" id="2.4.1.260"/>
    </reaction>
    <physiologicalReaction direction="left-to-right" evidence="11">
        <dbReference type="Rhea" id="RHEA:29536"/>
    </physiologicalReaction>
</comment>
<evidence type="ECO:0000256" key="9">
    <source>
        <dbReference type="ARBA" id="ARBA00023136"/>
    </source>
</evidence>
<evidence type="ECO:0000256" key="4">
    <source>
        <dbReference type="ARBA" id="ARBA00022676"/>
    </source>
</evidence>
<dbReference type="Pfam" id="PF03901">
    <property type="entry name" value="Glyco_transf_22"/>
    <property type="match status" value="1"/>
</dbReference>
<dbReference type="InterPro" id="IPR005599">
    <property type="entry name" value="GPI_mannosylTrfase"/>
</dbReference>
<keyword evidence="15" id="KW-1185">Reference proteome</keyword>
<gene>
    <name evidence="14" type="primary">ECM39</name>
    <name evidence="14" type="ORF">SLS62_010825</name>
</gene>
<dbReference type="GO" id="GO:0005789">
    <property type="term" value="C:endoplasmic reticulum membrane"/>
    <property type="evidence" value="ECO:0007669"/>
    <property type="project" value="UniProtKB-SubCell"/>
</dbReference>
<dbReference type="GO" id="GO:0052917">
    <property type="term" value="F:dol-P-Man:Man(7)GlcNAc(2)-PP-Dol alpha-1,6-mannosyltransferase activity"/>
    <property type="evidence" value="ECO:0007669"/>
    <property type="project" value="UniProtKB-EC"/>
</dbReference>
<feature type="transmembrane region" description="Helical" evidence="12">
    <location>
        <begin position="259"/>
        <end position="282"/>
    </location>
</feature>
<feature type="compositionally biased region" description="Gly residues" evidence="13">
    <location>
        <begin position="560"/>
        <end position="573"/>
    </location>
</feature>
<evidence type="ECO:0000313" key="14">
    <source>
        <dbReference type="EMBL" id="KAK7742173.1"/>
    </source>
</evidence>